<gene>
    <name evidence="4" type="ORF">ACHAWO_011395</name>
</gene>
<keyword evidence="1" id="KW-0175">Coiled coil</keyword>
<evidence type="ECO:0000259" key="3">
    <source>
        <dbReference type="Pfam" id="PF05050"/>
    </source>
</evidence>
<dbReference type="NCBIfam" id="TIGR01444">
    <property type="entry name" value="fkbM_fam"/>
    <property type="match status" value="1"/>
</dbReference>
<organism evidence="4 5">
    <name type="scientific">Cyclotella atomus</name>
    <dbReference type="NCBI Taxonomy" id="382360"/>
    <lineage>
        <taxon>Eukaryota</taxon>
        <taxon>Sar</taxon>
        <taxon>Stramenopiles</taxon>
        <taxon>Ochrophyta</taxon>
        <taxon>Bacillariophyta</taxon>
        <taxon>Coscinodiscophyceae</taxon>
        <taxon>Thalassiosirophycidae</taxon>
        <taxon>Stephanodiscales</taxon>
        <taxon>Stephanodiscaceae</taxon>
        <taxon>Cyclotella</taxon>
    </lineage>
</organism>
<evidence type="ECO:0000256" key="1">
    <source>
        <dbReference type="SAM" id="Coils"/>
    </source>
</evidence>
<evidence type="ECO:0000313" key="4">
    <source>
        <dbReference type="EMBL" id="KAL3774364.1"/>
    </source>
</evidence>
<sequence>MAPRNIRARRGTSSDATSKIGLLKCIFISSLVLIIGFLIRLNYQLMSRLHEPDAAVVVSPGVSSAETQQKLNSLRNEVNAAKQKVDSMKSVVNELKGQSKDKPASSLLAKGNLSGYIDQDGVLPKITCSASQAEAQISRSNDRFREWWSHSACPDQAWMENIHHLFSSATLDADFVTSPELLTDHDKTRPFLILDIGCNKGYTSADFLDALSPGTGMNPHTLVKAIRQVAAEDKVKYDREGGVCNDADKPLNVDTKSIRDVEVHCFEPSPATYNMLTRVHDKLMKDDSDNSKAKWHIHNLGMHQVSGEMKWHSACKDSVGNELCGIVEEDTKDSITVPVVTVDEFLMDTYKTEKDELLPLVHMLKVDAEGLDPAVLTGSTKLLTQNRAMMVMFEFNPGLGEGAHPHGMWGNKGKPHKDLLEVTSWLDTLGYDCYLDTRVPKGKEVEQVPEAPALYRITGDCLTREPRVRGWANVVCASRRWGSVAWELRRLATMIE</sequence>
<feature type="domain" description="Methyltransferase FkbM" evidence="3">
    <location>
        <begin position="264"/>
        <end position="432"/>
    </location>
</feature>
<reference evidence="4 5" key="1">
    <citation type="submission" date="2024-10" db="EMBL/GenBank/DDBJ databases">
        <title>Updated reference genomes for cyclostephanoid diatoms.</title>
        <authorList>
            <person name="Roberts W.R."/>
            <person name="Alverson A.J."/>
        </authorList>
    </citation>
    <scope>NUCLEOTIDE SEQUENCE [LARGE SCALE GENOMIC DNA]</scope>
    <source>
        <strain evidence="4 5">AJA010-31</strain>
    </source>
</reference>
<dbReference type="Proteomes" id="UP001530400">
    <property type="component" value="Unassembled WGS sequence"/>
</dbReference>
<dbReference type="Pfam" id="PF05050">
    <property type="entry name" value="Methyltransf_21"/>
    <property type="match status" value="1"/>
</dbReference>
<accession>A0ABD3NEH0</accession>
<protein>
    <recommendedName>
        <fullName evidence="3">Methyltransferase FkbM domain-containing protein</fullName>
    </recommendedName>
</protein>
<keyword evidence="2" id="KW-0472">Membrane</keyword>
<dbReference type="Gene3D" id="3.40.50.150">
    <property type="entry name" value="Vaccinia Virus protein VP39"/>
    <property type="match status" value="1"/>
</dbReference>
<keyword evidence="2" id="KW-1133">Transmembrane helix</keyword>
<dbReference type="PANTHER" id="PTHR34203:SF15">
    <property type="entry name" value="SLL1173 PROTEIN"/>
    <property type="match status" value="1"/>
</dbReference>
<name>A0ABD3NEH0_9STRA</name>
<dbReference type="EMBL" id="JALLPJ020001197">
    <property type="protein sequence ID" value="KAL3774364.1"/>
    <property type="molecule type" value="Genomic_DNA"/>
</dbReference>
<dbReference type="InterPro" id="IPR052514">
    <property type="entry name" value="SAM-dependent_MTase"/>
</dbReference>
<dbReference type="InterPro" id="IPR006342">
    <property type="entry name" value="FkbM_mtfrase"/>
</dbReference>
<dbReference type="AlphaFoldDB" id="A0ABD3NEH0"/>
<keyword evidence="2" id="KW-0812">Transmembrane</keyword>
<feature type="coiled-coil region" evidence="1">
    <location>
        <begin position="64"/>
        <end position="98"/>
    </location>
</feature>
<feature type="transmembrane region" description="Helical" evidence="2">
    <location>
        <begin position="21"/>
        <end position="39"/>
    </location>
</feature>
<dbReference type="PANTHER" id="PTHR34203">
    <property type="entry name" value="METHYLTRANSFERASE, FKBM FAMILY PROTEIN"/>
    <property type="match status" value="1"/>
</dbReference>
<keyword evidence="5" id="KW-1185">Reference proteome</keyword>
<dbReference type="SUPFAM" id="SSF53335">
    <property type="entry name" value="S-adenosyl-L-methionine-dependent methyltransferases"/>
    <property type="match status" value="1"/>
</dbReference>
<dbReference type="InterPro" id="IPR029063">
    <property type="entry name" value="SAM-dependent_MTases_sf"/>
</dbReference>
<proteinExistence type="predicted"/>
<evidence type="ECO:0000256" key="2">
    <source>
        <dbReference type="SAM" id="Phobius"/>
    </source>
</evidence>
<comment type="caution">
    <text evidence="4">The sequence shown here is derived from an EMBL/GenBank/DDBJ whole genome shotgun (WGS) entry which is preliminary data.</text>
</comment>
<evidence type="ECO:0000313" key="5">
    <source>
        <dbReference type="Proteomes" id="UP001530400"/>
    </source>
</evidence>